<keyword evidence="2" id="KW-1133">Transmembrane helix</keyword>
<dbReference type="Proteomes" id="UP001190700">
    <property type="component" value="Unassembled WGS sequence"/>
</dbReference>
<protein>
    <submittedName>
        <fullName evidence="3">Uncharacterized protein</fullName>
    </submittedName>
</protein>
<evidence type="ECO:0000313" key="4">
    <source>
        <dbReference type="Proteomes" id="UP001190700"/>
    </source>
</evidence>
<reference evidence="3 4" key="1">
    <citation type="journal article" date="2015" name="Genome Biol. Evol.">
        <title>Comparative Genomics of a Bacterivorous Green Alga Reveals Evolutionary Causalities and Consequences of Phago-Mixotrophic Mode of Nutrition.</title>
        <authorList>
            <person name="Burns J.A."/>
            <person name="Paasch A."/>
            <person name="Narechania A."/>
            <person name="Kim E."/>
        </authorList>
    </citation>
    <scope>NUCLEOTIDE SEQUENCE [LARGE SCALE GENOMIC DNA]</scope>
    <source>
        <strain evidence="3 4">PLY_AMNH</strain>
    </source>
</reference>
<feature type="region of interest" description="Disordered" evidence="1">
    <location>
        <begin position="187"/>
        <end position="222"/>
    </location>
</feature>
<dbReference type="EMBL" id="LGRX02019402">
    <property type="protein sequence ID" value="KAK3258620.1"/>
    <property type="molecule type" value="Genomic_DNA"/>
</dbReference>
<feature type="compositionally biased region" description="Polar residues" evidence="1">
    <location>
        <begin position="187"/>
        <end position="200"/>
    </location>
</feature>
<keyword evidence="2" id="KW-0472">Membrane</keyword>
<evidence type="ECO:0000256" key="2">
    <source>
        <dbReference type="SAM" id="Phobius"/>
    </source>
</evidence>
<evidence type="ECO:0000313" key="3">
    <source>
        <dbReference type="EMBL" id="KAK3258620.1"/>
    </source>
</evidence>
<comment type="caution">
    <text evidence="3">The sequence shown here is derived from an EMBL/GenBank/DDBJ whole genome shotgun (WGS) entry which is preliminary data.</text>
</comment>
<dbReference type="AlphaFoldDB" id="A0AAE0KSB0"/>
<accession>A0AAE0KSB0</accession>
<evidence type="ECO:0000256" key="1">
    <source>
        <dbReference type="SAM" id="MobiDB-lite"/>
    </source>
</evidence>
<proteinExistence type="predicted"/>
<organism evidence="3 4">
    <name type="scientific">Cymbomonas tetramitiformis</name>
    <dbReference type="NCBI Taxonomy" id="36881"/>
    <lineage>
        <taxon>Eukaryota</taxon>
        <taxon>Viridiplantae</taxon>
        <taxon>Chlorophyta</taxon>
        <taxon>Pyramimonadophyceae</taxon>
        <taxon>Pyramimonadales</taxon>
        <taxon>Pyramimonadaceae</taxon>
        <taxon>Cymbomonas</taxon>
    </lineage>
</organism>
<sequence length="222" mass="24039">MHQLKSYRLPPSTCQLRPRALRVKLGLKPCYLTSKSHRCGTTCAILQRKEDQRVTPMNLCEKCTHDGSVAQTRRRFFLTGTAGYISIWCRQERAVAESLDCAIDAGSVQGEDCELENQQQADARIAAAIQARTQKRQEMADASPASAIVNASAGELSPIQVGTIFVGAAWLAAFTVAGSFLKPVMTKQQSSNGASAPSNEDTTKTGMPCTDDANQPKTDKTD</sequence>
<keyword evidence="4" id="KW-1185">Reference proteome</keyword>
<feature type="transmembrane region" description="Helical" evidence="2">
    <location>
        <begin position="159"/>
        <end position="181"/>
    </location>
</feature>
<keyword evidence="2" id="KW-0812">Transmembrane</keyword>
<gene>
    <name evidence="3" type="ORF">CYMTET_32343</name>
</gene>
<name>A0AAE0KSB0_9CHLO</name>